<comment type="similarity">
    <text evidence="1 12">Belongs to the FliP/MopC/SpaP family.</text>
</comment>
<dbReference type="NCBIfam" id="TIGR01103">
    <property type="entry name" value="fliP"/>
    <property type="match status" value="1"/>
</dbReference>
<protein>
    <recommendedName>
        <fullName evidence="2 12">Flagellar biosynthetic protein FliP</fullName>
    </recommendedName>
</protein>
<evidence type="ECO:0000256" key="2">
    <source>
        <dbReference type="ARBA" id="ARBA00021714"/>
    </source>
</evidence>
<comment type="function">
    <text evidence="12">Plays a role in the flagellum-specific transport system.</text>
</comment>
<feature type="transmembrane region" description="Helical" evidence="12">
    <location>
        <begin position="51"/>
        <end position="70"/>
    </location>
</feature>
<dbReference type="AlphaFoldDB" id="A0A4R6AR98"/>
<keyword evidence="13" id="KW-0966">Cell projection</keyword>
<evidence type="ECO:0000256" key="4">
    <source>
        <dbReference type="ARBA" id="ARBA00022475"/>
    </source>
</evidence>
<keyword evidence="4 12" id="KW-1003">Cell membrane</keyword>
<dbReference type="EMBL" id="SMZO01000025">
    <property type="protein sequence ID" value="TDL87031.1"/>
    <property type="molecule type" value="Genomic_DNA"/>
</dbReference>
<keyword evidence="5 12" id="KW-0812">Transmembrane</keyword>
<feature type="transmembrane region" description="Helical" evidence="12">
    <location>
        <begin position="182"/>
        <end position="201"/>
    </location>
</feature>
<dbReference type="GO" id="GO:0005886">
    <property type="term" value="C:plasma membrane"/>
    <property type="evidence" value="ECO:0007669"/>
    <property type="project" value="UniProtKB-SubCell"/>
</dbReference>
<reference evidence="13 14" key="1">
    <citation type="submission" date="2019-03" db="EMBL/GenBank/DDBJ databases">
        <title>Rhodobacteraceae bacterium SM1902, a new member of the family Rhodobacteraceae isolated from Yantai.</title>
        <authorList>
            <person name="Sun Y."/>
        </authorList>
    </citation>
    <scope>NUCLEOTIDE SEQUENCE [LARGE SCALE GENOMIC DNA]</scope>
    <source>
        <strain evidence="13 14">SM1902</strain>
    </source>
</reference>
<dbReference type="InterPro" id="IPR005838">
    <property type="entry name" value="T3SS_IM_P"/>
</dbReference>
<evidence type="ECO:0000256" key="8">
    <source>
        <dbReference type="ARBA" id="ARBA00022989"/>
    </source>
</evidence>
<dbReference type="OrthoDB" id="9805111at2"/>
<sequence length="210" mass="22880">MLSARAVQLFVLLTVLSLAPAIAIMVTAFPFIVTVLAILRQAIGLQQSPPNMLIVSLALFLTYFVMDPVFQSAWEAGGAPLMNGSMSIEDSFHAILGPFRNFMLGRLDPETFKALSELRNGTQLESLGADSALSIIIPSFLLSEISRAFEIGFLIFLPFLIIDLVVAAILMSMGMMMVPPAIVALPFKLAFFVISDGWTLVSEALVRSYF</sequence>
<dbReference type="PROSITE" id="PS01060">
    <property type="entry name" value="FLIP_1"/>
    <property type="match status" value="1"/>
</dbReference>
<evidence type="ECO:0000256" key="7">
    <source>
        <dbReference type="ARBA" id="ARBA00022927"/>
    </source>
</evidence>
<gene>
    <name evidence="12 13" type="primary">fliP</name>
    <name evidence="13" type="ORF">E2L05_11935</name>
</gene>
<dbReference type="PANTHER" id="PTHR30587">
    <property type="entry name" value="FLAGELLAR BIOSYNTHETIC PROTEIN FLIP"/>
    <property type="match status" value="1"/>
</dbReference>
<dbReference type="InterPro" id="IPR005837">
    <property type="entry name" value="FliP"/>
</dbReference>
<keyword evidence="3 12" id="KW-0813">Transport</keyword>
<evidence type="ECO:0000256" key="3">
    <source>
        <dbReference type="ARBA" id="ARBA00022448"/>
    </source>
</evidence>
<evidence type="ECO:0000256" key="1">
    <source>
        <dbReference type="ARBA" id="ARBA00006257"/>
    </source>
</evidence>
<keyword evidence="8 12" id="KW-1133">Transmembrane helix</keyword>
<evidence type="ECO:0000256" key="11">
    <source>
        <dbReference type="ARBA" id="ARBA00023225"/>
    </source>
</evidence>
<dbReference type="PRINTS" id="PR00951">
    <property type="entry name" value="FLGBIOSNFLIP"/>
</dbReference>
<dbReference type="GO" id="GO:0044781">
    <property type="term" value="P:bacterial-type flagellum organization"/>
    <property type="evidence" value="ECO:0007669"/>
    <property type="project" value="UniProtKB-UniRule"/>
</dbReference>
<dbReference type="Pfam" id="PF00813">
    <property type="entry name" value="FliP"/>
    <property type="match status" value="1"/>
</dbReference>
<dbReference type="NCBIfam" id="NF009438">
    <property type="entry name" value="PRK12797.1"/>
    <property type="match status" value="1"/>
</dbReference>
<dbReference type="GO" id="GO:0009425">
    <property type="term" value="C:bacterial-type flagellum basal body"/>
    <property type="evidence" value="ECO:0007669"/>
    <property type="project" value="UniProtKB-SubCell"/>
</dbReference>
<evidence type="ECO:0000256" key="10">
    <source>
        <dbReference type="ARBA" id="ARBA00023143"/>
    </source>
</evidence>
<keyword evidence="13" id="KW-0282">Flagellum</keyword>
<dbReference type="PANTHER" id="PTHR30587:SF0">
    <property type="entry name" value="FLAGELLAR BIOSYNTHETIC PROTEIN FLIP"/>
    <property type="match status" value="1"/>
</dbReference>
<accession>A0A4R6AR98</accession>
<dbReference type="Proteomes" id="UP000294562">
    <property type="component" value="Unassembled WGS sequence"/>
</dbReference>
<evidence type="ECO:0000256" key="12">
    <source>
        <dbReference type="RuleBase" id="RU362069"/>
    </source>
</evidence>
<feature type="transmembrane region" description="Helical" evidence="12">
    <location>
        <begin position="6"/>
        <end position="39"/>
    </location>
</feature>
<organism evidence="13 14">
    <name type="scientific">Meridianimarinicoccus aquatilis</name>
    <dbReference type="NCBI Taxonomy" id="2552766"/>
    <lineage>
        <taxon>Bacteria</taxon>
        <taxon>Pseudomonadati</taxon>
        <taxon>Pseudomonadota</taxon>
        <taxon>Alphaproteobacteria</taxon>
        <taxon>Rhodobacterales</taxon>
        <taxon>Paracoccaceae</taxon>
        <taxon>Meridianimarinicoccus</taxon>
    </lineage>
</organism>
<dbReference type="GO" id="GO:0009306">
    <property type="term" value="P:protein secretion"/>
    <property type="evidence" value="ECO:0007669"/>
    <property type="project" value="UniProtKB-UniRule"/>
</dbReference>
<keyword evidence="6 12" id="KW-1005">Bacterial flagellum biogenesis</keyword>
<keyword evidence="10" id="KW-0975">Bacterial flagellum</keyword>
<keyword evidence="9 12" id="KW-0472">Membrane</keyword>
<keyword evidence="7 12" id="KW-0653">Protein transport</keyword>
<name>A0A4R6AR98_9RHOB</name>
<proteinExistence type="inferred from homology"/>
<keyword evidence="14" id="KW-1185">Reference proteome</keyword>
<keyword evidence="11 12" id="KW-1006">Bacterial flagellum protein export</keyword>
<comment type="caution">
    <text evidence="13">The sequence shown here is derived from an EMBL/GenBank/DDBJ whole genome shotgun (WGS) entry which is preliminary data.</text>
</comment>
<evidence type="ECO:0000313" key="14">
    <source>
        <dbReference type="Proteomes" id="UP000294562"/>
    </source>
</evidence>
<evidence type="ECO:0000313" key="13">
    <source>
        <dbReference type="EMBL" id="TDL87031.1"/>
    </source>
</evidence>
<evidence type="ECO:0000256" key="6">
    <source>
        <dbReference type="ARBA" id="ARBA00022795"/>
    </source>
</evidence>
<feature type="transmembrane region" description="Helical" evidence="12">
    <location>
        <begin position="151"/>
        <end position="170"/>
    </location>
</feature>
<keyword evidence="13" id="KW-0969">Cilium</keyword>
<evidence type="ECO:0000256" key="9">
    <source>
        <dbReference type="ARBA" id="ARBA00023136"/>
    </source>
</evidence>
<evidence type="ECO:0000256" key="5">
    <source>
        <dbReference type="ARBA" id="ARBA00022692"/>
    </source>
</evidence>
<dbReference type="PRINTS" id="PR01302">
    <property type="entry name" value="TYPE3IMPPROT"/>
</dbReference>
<comment type="subcellular location">
    <subcellularLocation>
        <location evidence="12">Cell membrane</location>
        <topology evidence="12">Multi-pass membrane protein</topology>
    </subcellularLocation>
    <subcellularLocation>
        <location evidence="12">Bacterial flagellum basal body</location>
    </subcellularLocation>
</comment>